<sequence>MEMILSNVVNEEGNLCVLLGRLTGVSGTETVPEPKLSQISNNCHNCLNRSAGDQGSFKEVHLNHQNPSVCEYRPLEEKIIQTKKRPGPKSIMDLKRDLFWIQQAKNEEKRPNEVEDITIFPELVIRSQVRKDCEINSVNNLQTKITQPRKLPHDPRHPEDTSRDPEEPYMILPYTSKHGNNKIFISGNLPFSDSFLLGGIKDQRLFPFEPEDTKFNVSLFSNQRPLFRGYKTKISRYKIRPSKATNQPNG</sequence>
<dbReference type="Proteomes" id="UP000712600">
    <property type="component" value="Unassembled WGS sequence"/>
</dbReference>
<evidence type="ECO:0000313" key="2">
    <source>
        <dbReference type="EMBL" id="KAF3588039.1"/>
    </source>
</evidence>
<comment type="caution">
    <text evidence="2">The sequence shown here is derived from an EMBL/GenBank/DDBJ whole genome shotgun (WGS) entry which is preliminary data.</text>
</comment>
<dbReference type="AlphaFoldDB" id="A0A8S9S7Q0"/>
<evidence type="ECO:0000313" key="3">
    <source>
        <dbReference type="Proteomes" id="UP000712600"/>
    </source>
</evidence>
<protein>
    <submittedName>
        <fullName evidence="2">Uncharacterized protein</fullName>
    </submittedName>
</protein>
<dbReference type="EMBL" id="QGKX02000088">
    <property type="protein sequence ID" value="KAF3588039.1"/>
    <property type="molecule type" value="Genomic_DNA"/>
</dbReference>
<name>A0A8S9S7Q0_BRACR</name>
<gene>
    <name evidence="2" type="ORF">F2Q69_00029742</name>
</gene>
<proteinExistence type="predicted"/>
<evidence type="ECO:0000256" key="1">
    <source>
        <dbReference type="SAM" id="MobiDB-lite"/>
    </source>
</evidence>
<accession>A0A8S9S7Q0</accession>
<feature type="compositionally biased region" description="Basic and acidic residues" evidence="1">
    <location>
        <begin position="151"/>
        <end position="166"/>
    </location>
</feature>
<organism evidence="2 3">
    <name type="scientific">Brassica cretica</name>
    <name type="common">Mustard</name>
    <dbReference type="NCBI Taxonomy" id="69181"/>
    <lineage>
        <taxon>Eukaryota</taxon>
        <taxon>Viridiplantae</taxon>
        <taxon>Streptophyta</taxon>
        <taxon>Embryophyta</taxon>
        <taxon>Tracheophyta</taxon>
        <taxon>Spermatophyta</taxon>
        <taxon>Magnoliopsida</taxon>
        <taxon>eudicotyledons</taxon>
        <taxon>Gunneridae</taxon>
        <taxon>Pentapetalae</taxon>
        <taxon>rosids</taxon>
        <taxon>malvids</taxon>
        <taxon>Brassicales</taxon>
        <taxon>Brassicaceae</taxon>
        <taxon>Brassiceae</taxon>
        <taxon>Brassica</taxon>
    </lineage>
</organism>
<reference evidence="2" key="1">
    <citation type="submission" date="2019-12" db="EMBL/GenBank/DDBJ databases">
        <title>Genome sequencing and annotation of Brassica cretica.</title>
        <authorList>
            <person name="Studholme D.J."/>
            <person name="Sarris P."/>
        </authorList>
    </citation>
    <scope>NUCLEOTIDE SEQUENCE</scope>
    <source>
        <strain evidence="2">PFS-109/04</strain>
        <tissue evidence="2">Leaf</tissue>
    </source>
</reference>
<feature type="region of interest" description="Disordered" evidence="1">
    <location>
        <begin position="144"/>
        <end position="167"/>
    </location>
</feature>